<feature type="modified residue" description="4-aspartylphosphate" evidence="6">
    <location>
        <position position="191"/>
    </location>
</feature>
<gene>
    <name evidence="8" type="ORF">D1Z90_13375</name>
</gene>
<evidence type="ECO:0000256" key="4">
    <source>
        <dbReference type="ARBA" id="ARBA00023125"/>
    </source>
</evidence>
<organism evidence="8 9">
    <name type="scientific">Motilimonas pumila</name>
    <dbReference type="NCBI Taxonomy" id="2303987"/>
    <lineage>
        <taxon>Bacteria</taxon>
        <taxon>Pseudomonadati</taxon>
        <taxon>Pseudomonadota</taxon>
        <taxon>Gammaproteobacteria</taxon>
        <taxon>Alteromonadales</taxon>
        <taxon>Alteromonadales genera incertae sedis</taxon>
        <taxon>Motilimonas</taxon>
    </lineage>
</organism>
<dbReference type="InterPro" id="IPR036890">
    <property type="entry name" value="HATPase_C_sf"/>
</dbReference>
<dbReference type="InterPro" id="IPR001789">
    <property type="entry name" value="Sig_transdc_resp-reg_receiver"/>
</dbReference>
<dbReference type="InterPro" id="IPR011006">
    <property type="entry name" value="CheY-like_superfamily"/>
</dbReference>
<dbReference type="SUPFAM" id="SSF81606">
    <property type="entry name" value="PP2C-like"/>
    <property type="match status" value="1"/>
</dbReference>
<dbReference type="Pfam" id="PF00072">
    <property type="entry name" value="Response_reg"/>
    <property type="match status" value="1"/>
</dbReference>
<dbReference type="Gene3D" id="3.60.40.10">
    <property type="entry name" value="PPM-type phosphatase domain"/>
    <property type="match status" value="1"/>
</dbReference>
<dbReference type="GO" id="GO:0006355">
    <property type="term" value="P:regulation of DNA-templated transcription"/>
    <property type="evidence" value="ECO:0007669"/>
    <property type="project" value="TreeGrafter"/>
</dbReference>
<dbReference type="GO" id="GO:0005829">
    <property type="term" value="C:cytosol"/>
    <property type="evidence" value="ECO:0007669"/>
    <property type="project" value="TreeGrafter"/>
</dbReference>
<dbReference type="InterPro" id="IPR036457">
    <property type="entry name" value="PPM-type-like_dom_sf"/>
</dbReference>
<evidence type="ECO:0000256" key="1">
    <source>
        <dbReference type="ARBA" id="ARBA00022553"/>
    </source>
</evidence>
<dbReference type="InterPro" id="IPR001932">
    <property type="entry name" value="PPM-type_phosphatase-like_dom"/>
</dbReference>
<keyword evidence="9" id="KW-1185">Reference proteome</keyword>
<evidence type="ECO:0000259" key="7">
    <source>
        <dbReference type="PROSITE" id="PS50110"/>
    </source>
</evidence>
<name>A0A418YDA0_9GAMM</name>
<dbReference type="EMBL" id="QZCH01000017">
    <property type="protein sequence ID" value="RJG42459.1"/>
    <property type="molecule type" value="Genomic_DNA"/>
</dbReference>
<accession>A0A418YDA0</accession>
<dbReference type="GO" id="GO:0000156">
    <property type="term" value="F:phosphorelay response regulator activity"/>
    <property type="evidence" value="ECO:0007669"/>
    <property type="project" value="TreeGrafter"/>
</dbReference>
<keyword evidence="3" id="KW-0805">Transcription regulation</keyword>
<dbReference type="GO" id="GO:0032993">
    <property type="term" value="C:protein-DNA complex"/>
    <property type="evidence" value="ECO:0007669"/>
    <property type="project" value="TreeGrafter"/>
</dbReference>
<evidence type="ECO:0000256" key="2">
    <source>
        <dbReference type="ARBA" id="ARBA00023012"/>
    </source>
</evidence>
<dbReference type="GO" id="GO:0000976">
    <property type="term" value="F:transcription cis-regulatory region binding"/>
    <property type="evidence" value="ECO:0007669"/>
    <property type="project" value="TreeGrafter"/>
</dbReference>
<evidence type="ECO:0000256" key="5">
    <source>
        <dbReference type="ARBA" id="ARBA00023163"/>
    </source>
</evidence>
<feature type="domain" description="Response regulatory" evidence="7">
    <location>
        <begin position="143"/>
        <end position="258"/>
    </location>
</feature>
<dbReference type="Proteomes" id="UP000283255">
    <property type="component" value="Unassembled WGS sequence"/>
</dbReference>
<keyword evidence="2" id="KW-0902">Two-component regulatory system</keyword>
<reference evidence="8 9" key="1">
    <citation type="submission" date="2018-09" db="EMBL/GenBank/DDBJ databases">
        <authorList>
            <person name="Wang F."/>
        </authorList>
    </citation>
    <scope>NUCLEOTIDE SEQUENCE [LARGE SCALE GENOMIC DNA]</scope>
    <source>
        <strain evidence="8 9">PLHSC7-2</strain>
    </source>
</reference>
<keyword evidence="4" id="KW-0238">DNA-binding</keyword>
<dbReference type="PROSITE" id="PS50110">
    <property type="entry name" value="RESPONSE_REGULATORY"/>
    <property type="match status" value="1"/>
</dbReference>
<dbReference type="AlphaFoldDB" id="A0A418YDA0"/>
<reference evidence="8 9" key="2">
    <citation type="submission" date="2019-01" db="EMBL/GenBank/DDBJ databases">
        <title>Motilimonas pumilus sp. nov., isolated from the gut of sea cucumber (Apostichopus japonicus).</title>
        <authorList>
            <person name="Wang F.-Q."/>
            <person name="Ren L.-H."/>
            <person name="Lin Y.-W."/>
            <person name="Sun G.-H."/>
            <person name="Du Z.-J."/>
            <person name="Zhao J.-X."/>
            <person name="Liu X.-J."/>
            <person name="Liu L.-J."/>
        </authorList>
    </citation>
    <scope>NUCLEOTIDE SEQUENCE [LARGE SCALE GENOMIC DNA]</scope>
    <source>
        <strain evidence="8 9">PLHSC7-2</strain>
    </source>
</reference>
<dbReference type="Pfam" id="PF07228">
    <property type="entry name" value="SpoIIE"/>
    <property type="match status" value="1"/>
</dbReference>
<dbReference type="Gene3D" id="3.30.565.10">
    <property type="entry name" value="Histidine kinase-like ATPase, C-terminal domain"/>
    <property type="match status" value="1"/>
</dbReference>
<protein>
    <submittedName>
        <fullName evidence="8">Response regulator</fullName>
    </submittedName>
</protein>
<evidence type="ECO:0000313" key="9">
    <source>
        <dbReference type="Proteomes" id="UP000283255"/>
    </source>
</evidence>
<dbReference type="Pfam" id="PF13581">
    <property type="entry name" value="HATPase_c_2"/>
    <property type="match status" value="1"/>
</dbReference>
<evidence type="ECO:0000256" key="3">
    <source>
        <dbReference type="ARBA" id="ARBA00023015"/>
    </source>
</evidence>
<evidence type="ECO:0000256" key="6">
    <source>
        <dbReference type="PROSITE-ProRule" id="PRU00169"/>
    </source>
</evidence>
<dbReference type="SUPFAM" id="SSF55874">
    <property type="entry name" value="ATPase domain of HSP90 chaperone/DNA topoisomerase II/histidine kinase"/>
    <property type="match status" value="1"/>
</dbReference>
<dbReference type="CDD" id="cd16936">
    <property type="entry name" value="HATPase_RsbW-like"/>
    <property type="match status" value="1"/>
</dbReference>
<dbReference type="PANTHER" id="PTHR48111">
    <property type="entry name" value="REGULATOR OF RPOS"/>
    <property type="match status" value="1"/>
</dbReference>
<dbReference type="InterPro" id="IPR003594">
    <property type="entry name" value="HATPase_dom"/>
</dbReference>
<dbReference type="OrthoDB" id="9811749at2"/>
<comment type="caution">
    <text evidence="8">The sequence shown here is derived from an EMBL/GenBank/DDBJ whole genome shotgun (WGS) entry which is preliminary data.</text>
</comment>
<dbReference type="SMART" id="SM00448">
    <property type="entry name" value="REC"/>
    <property type="match status" value="1"/>
</dbReference>
<dbReference type="InterPro" id="IPR039420">
    <property type="entry name" value="WalR-like"/>
</dbReference>
<proteinExistence type="predicted"/>
<dbReference type="SMART" id="SM00331">
    <property type="entry name" value="PP2C_SIG"/>
    <property type="match status" value="1"/>
</dbReference>
<sequence>MNVTLFQQTLKGPICLDAISLCRQALQLQLPNFAVPTELQQKMLLCLSEVLTNFYRYAQDITQVGVQLQATDTGWQLSIEDDGAAFSPTEHADDQVLLNFSEQENGRGLAIITSVSDQQHYQSTGRSNCLILTWQRQLNVKPTLLLVEDNASLLALYRAYLNQTYRIVTAQDGEQALEKLQQIEIDLVVSDIRMPNMSGLTLRKKIACLKGSAMMPFIFLTAADDELVQQQANGLGIDDYLLKPISKKQLCRSVERVLERNLQVYQQLSHRIEQDISASLQPDLPTELQGWRCQVASRNTGLGGGDLLTYKRFPAMTQLVLADIMGHDDSAKFFSHACCGFIHGLMQSLSAQQQANQILQQVSHFALSDQVLSKVTLTACSIQLSPHGMIDIASAGHPAPLLVCADKAVPIDITGVMPGLLPHAHYDVLQMQVLPGQRLAFYTDGLFESATDDVGRAKLQHALVKALKSTLCLPIDKAMVEVMQVFDEITCRKPSDDALLMLIEPSQA</sequence>
<dbReference type="PANTHER" id="PTHR48111:SF1">
    <property type="entry name" value="TWO-COMPONENT RESPONSE REGULATOR ORR33"/>
    <property type="match status" value="1"/>
</dbReference>
<dbReference type="Gene3D" id="3.40.50.2300">
    <property type="match status" value="1"/>
</dbReference>
<dbReference type="RefSeq" id="WP_119911281.1">
    <property type="nucleotide sequence ID" value="NZ_QZCH01000017.1"/>
</dbReference>
<keyword evidence="5" id="KW-0804">Transcription</keyword>
<evidence type="ECO:0000313" key="8">
    <source>
        <dbReference type="EMBL" id="RJG42459.1"/>
    </source>
</evidence>
<dbReference type="SUPFAM" id="SSF52172">
    <property type="entry name" value="CheY-like"/>
    <property type="match status" value="1"/>
</dbReference>
<keyword evidence="1 6" id="KW-0597">Phosphoprotein</keyword>